<keyword evidence="4" id="KW-0460">Magnesium</keyword>
<dbReference type="InterPro" id="IPR002698">
    <property type="entry name" value="FTHF_cligase"/>
</dbReference>
<comment type="catalytic activity">
    <reaction evidence="4">
        <text>(6S)-5-formyl-5,6,7,8-tetrahydrofolate + ATP = (6R)-5,10-methenyltetrahydrofolate + ADP + phosphate</text>
        <dbReference type="Rhea" id="RHEA:10488"/>
        <dbReference type="ChEBI" id="CHEBI:30616"/>
        <dbReference type="ChEBI" id="CHEBI:43474"/>
        <dbReference type="ChEBI" id="CHEBI:57455"/>
        <dbReference type="ChEBI" id="CHEBI:57457"/>
        <dbReference type="ChEBI" id="CHEBI:456216"/>
        <dbReference type="EC" id="6.3.3.2"/>
    </reaction>
</comment>
<dbReference type="PIRSF" id="PIRSF006806">
    <property type="entry name" value="FTHF_cligase"/>
    <property type="match status" value="1"/>
</dbReference>
<evidence type="ECO:0000256" key="4">
    <source>
        <dbReference type="RuleBase" id="RU361279"/>
    </source>
</evidence>
<organism evidence="5 6">
    <name type="scientific">Legionella dresdenensis</name>
    <dbReference type="NCBI Taxonomy" id="450200"/>
    <lineage>
        <taxon>Bacteria</taxon>
        <taxon>Pseudomonadati</taxon>
        <taxon>Pseudomonadota</taxon>
        <taxon>Gammaproteobacteria</taxon>
        <taxon>Legionellales</taxon>
        <taxon>Legionellaceae</taxon>
        <taxon>Legionella</taxon>
    </lineage>
</organism>
<sequence>MTDPFKTALRQSIRAVREKLTLQYQHNASRRICARIASLEPYRYARHIALYSACRGEIDLSDLWQTAAKQGKNCYFPAVNADQTLRFLPAAPTTAFKENHYQIPEPDVDDSQAVSPGKLDIIFLPLVAFDEYGTRLGMGGGYYDRTLASERPPLLIGVAYEFQRQDYLQAESWDIPLTLIVTEKTVYWSDND</sequence>
<comment type="caution">
    <text evidence="5">The sequence shown here is derived from an EMBL/GenBank/DDBJ whole genome shotgun (WGS) entry which is preliminary data.</text>
</comment>
<dbReference type="EMBL" id="JBHSAB010000012">
    <property type="protein sequence ID" value="MFC3908777.1"/>
    <property type="molecule type" value="Genomic_DNA"/>
</dbReference>
<dbReference type="SUPFAM" id="SSF100950">
    <property type="entry name" value="NagB/RpiA/CoA transferase-like"/>
    <property type="match status" value="1"/>
</dbReference>
<dbReference type="Proteomes" id="UP001595758">
    <property type="component" value="Unassembled WGS sequence"/>
</dbReference>
<keyword evidence="6" id="KW-1185">Reference proteome</keyword>
<dbReference type="PANTHER" id="PTHR23407:SF1">
    <property type="entry name" value="5-FORMYLTETRAHYDROFOLATE CYCLO-LIGASE"/>
    <property type="match status" value="1"/>
</dbReference>
<keyword evidence="3 4" id="KW-0067">ATP-binding</keyword>
<accession>A0ABV8CF18</accession>
<dbReference type="InterPro" id="IPR037171">
    <property type="entry name" value="NagB/RpiA_transferase-like"/>
</dbReference>
<dbReference type="GO" id="GO:0030272">
    <property type="term" value="F:5-formyltetrahydrofolate cyclo-ligase activity"/>
    <property type="evidence" value="ECO:0007669"/>
    <property type="project" value="UniProtKB-EC"/>
</dbReference>
<evidence type="ECO:0000256" key="3">
    <source>
        <dbReference type="ARBA" id="ARBA00022840"/>
    </source>
</evidence>
<dbReference type="Pfam" id="PF01812">
    <property type="entry name" value="5-FTHF_cyc-lig"/>
    <property type="match status" value="1"/>
</dbReference>
<protein>
    <recommendedName>
        <fullName evidence="4">5-formyltetrahydrofolate cyclo-ligase</fullName>
        <ecNumber evidence="4">6.3.3.2</ecNumber>
    </recommendedName>
</protein>
<evidence type="ECO:0000256" key="2">
    <source>
        <dbReference type="ARBA" id="ARBA00022741"/>
    </source>
</evidence>
<comment type="cofactor">
    <cofactor evidence="4">
        <name>Mg(2+)</name>
        <dbReference type="ChEBI" id="CHEBI:18420"/>
    </cofactor>
</comment>
<keyword evidence="2 4" id="KW-0547">Nucleotide-binding</keyword>
<dbReference type="EC" id="6.3.3.2" evidence="4"/>
<evidence type="ECO:0000256" key="1">
    <source>
        <dbReference type="ARBA" id="ARBA00010638"/>
    </source>
</evidence>
<dbReference type="RefSeq" id="WP_382342372.1">
    <property type="nucleotide sequence ID" value="NZ_JBHSAB010000012.1"/>
</dbReference>
<dbReference type="PANTHER" id="PTHR23407">
    <property type="entry name" value="ATPASE INHIBITOR/5-FORMYLTETRAHYDROFOLATE CYCLO-LIGASE"/>
    <property type="match status" value="1"/>
</dbReference>
<keyword evidence="5" id="KW-0436">Ligase</keyword>
<evidence type="ECO:0000313" key="6">
    <source>
        <dbReference type="Proteomes" id="UP001595758"/>
    </source>
</evidence>
<dbReference type="Gene3D" id="3.40.50.10420">
    <property type="entry name" value="NagB/RpiA/CoA transferase-like"/>
    <property type="match status" value="1"/>
</dbReference>
<name>A0ABV8CF18_9GAMM</name>
<dbReference type="NCBIfam" id="TIGR02727">
    <property type="entry name" value="MTHFS_bact"/>
    <property type="match status" value="1"/>
</dbReference>
<keyword evidence="4" id="KW-0479">Metal-binding</keyword>
<reference evidence="6" key="1">
    <citation type="journal article" date="2019" name="Int. J. Syst. Evol. Microbiol.">
        <title>The Global Catalogue of Microorganisms (GCM) 10K type strain sequencing project: providing services to taxonomists for standard genome sequencing and annotation.</title>
        <authorList>
            <consortium name="The Broad Institute Genomics Platform"/>
            <consortium name="The Broad Institute Genome Sequencing Center for Infectious Disease"/>
            <person name="Wu L."/>
            <person name="Ma J."/>
        </authorList>
    </citation>
    <scope>NUCLEOTIDE SEQUENCE [LARGE SCALE GENOMIC DNA]</scope>
    <source>
        <strain evidence="6">CCUG 59858</strain>
    </source>
</reference>
<dbReference type="InterPro" id="IPR024185">
    <property type="entry name" value="FTHF_cligase-like_sf"/>
</dbReference>
<comment type="similarity">
    <text evidence="1 4">Belongs to the 5-formyltetrahydrofolate cyclo-ligase family.</text>
</comment>
<proteinExistence type="inferred from homology"/>
<gene>
    <name evidence="5" type="ORF">ACFORL_06760</name>
</gene>
<evidence type="ECO:0000313" key="5">
    <source>
        <dbReference type="EMBL" id="MFC3908777.1"/>
    </source>
</evidence>